<dbReference type="SUPFAM" id="SSF51445">
    <property type="entry name" value="(Trans)glycosidases"/>
    <property type="match status" value="1"/>
</dbReference>
<organism evidence="4 5">
    <name type="scientific">Agaricus bisporus var. burnettii</name>
    <dbReference type="NCBI Taxonomy" id="192524"/>
    <lineage>
        <taxon>Eukaryota</taxon>
        <taxon>Fungi</taxon>
        <taxon>Dikarya</taxon>
        <taxon>Basidiomycota</taxon>
        <taxon>Agaricomycotina</taxon>
        <taxon>Agaricomycetes</taxon>
        <taxon>Agaricomycetidae</taxon>
        <taxon>Agaricales</taxon>
        <taxon>Agaricineae</taxon>
        <taxon>Agaricaceae</taxon>
        <taxon>Agaricus</taxon>
    </lineage>
</organism>
<dbReference type="EMBL" id="JABXXO010000007">
    <property type="protein sequence ID" value="KAF7773325.1"/>
    <property type="molecule type" value="Genomic_DNA"/>
</dbReference>
<dbReference type="PANTHER" id="PTHR34154:SF14">
    <property type="entry name" value="ASL1-LIKE GLYCOSYL HYDROLASE CATALYTIC DOMAIN-CONTAINING PROTEIN"/>
    <property type="match status" value="1"/>
</dbReference>
<reference evidence="4 5" key="1">
    <citation type="journal article" name="Sci. Rep.">
        <title>Telomere-to-telomere assembled and centromere annotated genomes of the two main subspecies of the button mushroom Agaricus bisporus reveal especially polymorphic chromosome ends.</title>
        <authorList>
            <person name="Sonnenberg A.S.M."/>
            <person name="Sedaghat-Telgerd N."/>
            <person name="Lavrijssen B."/>
            <person name="Ohm R.A."/>
            <person name="Hendrickx P.M."/>
            <person name="Scholtmeijer K."/>
            <person name="Baars J.J.P."/>
            <person name="van Peer A."/>
        </authorList>
    </citation>
    <scope>NUCLEOTIDE SEQUENCE [LARGE SCALE GENOMIC DNA]</scope>
    <source>
        <strain evidence="4 5">H119_p4</strain>
    </source>
</reference>
<feature type="compositionally biased region" description="Polar residues" evidence="1">
    <location>
        <begin position="87"/>
        <end position="97"/>
    </location>
</feature>
<feature type="domain" description="Asl1-like glycosyl hydrolase catalytic" evidence="3">
    <location>
        <begin position="126"/>
        <end position="350"/>
    </location>
</feature>
<evidence type="ECO:0000313" key="5">
    <source>
        <dbReference type="Proteomes" id="UP000629468"/>
    </source>
</evidence>
<protein>
    <submittedName>
        <fullName evidence="4">CAZyme family GH128</fullName>
    </submittedName>
</protein>
<evidence type="ECO:0000259" key="3">
    <source>
        <dbReference type="Pfam" id="PF11790"/>
    </source>
</evidence>
<evidence type="ECO:0000256" key="2">
    <source>
        <dbReference type="SAM" id="SignalP"/>
    </source>
</evidence>
<dbReference type="InterPro" id="IPR024655">
    <property type="entry name" value="Asl1_glyco_hydro_catalytic"/>
</dbReference>
<proteinExistence type="predicted"/>
<name>A0A8H7F1Q3_AGABI</name>
<gene>
    <name evidence="4" type="ORF">Agabi119p4_5492</name>
</gene>
<sequence length="358" mass="39277">MLVFKLCFSSLALVSLAGPMLTAYASSLHHHHQLSSRMTRNRRNLCLPRKPSASPEAVAVSTEHSQVEPTPVQASVSSSLDSVPSSTDQPDVASSSYKTLTPSISSLYIPNGIKAGVAGGDAYTILQNHIGWWYDWSANPHKPGNPIAVPMLWGTGKVDSTDAKRLADFKKLSSSSSSSQRPQFVLGYEEPDCTSGGGSSGVSVEQGVREWENLMGPLKRKGTKIGSPSMCKQADETWLKEFSKKISTTWDFTAIHVNKNNLDGVKKDIDHYWAAYGKPIWVTEFACVNDHNTFQPCTNQQQINTFIQQAVDYFEHDSRVYAYAFSNGEGLGTVWPMMHGGKFSESGKAYLAAISKYH</sequence>
<dbReference type="AlphaFoldDB" id="A0A8H7F1Q3"/>
<dbReference type="InterPro" id="IPR017853">
    <property type="entry name" value="GH"/>
</dbReference>
<comment type="caution">
    <text evidence="4">The sequence shown here is derived from an EMBL/GenBank/DDBJ whole genome shotgun (WGS) entry which is preliminary data.</text>
</comment>
<feature type="chain" id="PRO_5034704748" evidence="2">
    <location>
        <begin position="18"/>
        <end position="358"/>
    </location>
</feature>
<evidence type="ECO:0000256" key="1">
    <source>
        <dbReference type="SAM" id="MobiDB-lite"/>
    </source>
</evidence>
<dbReference type="PANTHER" id="PTHR34154">
    <property type="entry name" value="ALKALI-SENSITIVE LINKAGE PROTEIN 1"/>
    <property type="match status" value="1"/>
</dbReference>
<dbReference type="Pfam" id="PF11790">
    <property type="entry name" value="Glyco_hydro_cc"/>
    <property type="match status" value="1"/>
</dbReference>
<dbReference type="Proteomes" id="UP000629468">
    <property type="component" value="Unassembled WGS sequence"/>
</dbReference>
<dbReference type="GO" id="GO:0071966">
    <property type="term" value="P:fungal-type cell wall polysaccharide metabolic process"/>
    <property type="evidence" value="ECO:0007669"/>
    <property type="project" value="TreeGrafter"/>
</dbReference>
<accession>A0A8H7F1Q3</accession>
<dbReference type="InterPro" id="IPR053183">
    <property type="entry name" value="ASL1"/>
</dbReference>
<keyword evidence="2" id="KW-0732">Signal</keyword>
<feature type="compositionally biased region" description="Low complexity" evidence="1">
    <location>
        <begin position="75"/>
        <end position="86"/>
    </location>
</feature>
<feature type="signal peptide" evidence="2">
    <location>
        <begin position="1"/>
        <end position="17"/>
    </location>
</feature>
<feature type="region of interest" description="Disordered" evidence="1">
    <location>
        <begin position="59"/>
        <end position="97"/>
    </location>
</feature>
<dbReference type="GO" id="GO:0009277">
    <property type="term" value="C:fungal-type cell wall"/>
    <property type="evidence" value="ECO:0007669"/>
    <property type="project" value="TreeGrafter"/>
</dbReference>
<evidence type="ECO:0000313" key="4">
    <source>
        <dbReference type="EMBL" id="KAF7773325.1"/>
    </source>
</evidence>
<feature type="compositionally biased region" description="Polar residues" evidence="1">
    <location>
        <begin position="62"/>
        <end position="74"/>
    </location>
</feature>